<accession>A0A7W7ESN8</accession>
<comment type="caution">
    <text evidence="1">The sequence shown here is derived from an EMBL/GenBank/DDBJ whole genome shotgun (WGS) entry which is preliminary data.</text>
</comment>
<protein>
    <submittedName>
        <fullName evidence="1">Uncharacterized protein</fullName>
    </submittedName>
</protein>
<evidence type="ECO:0000313" key="2">
    <source>
        <dbReference type="Proteomes" id="UP000538566"/>
    </source>
</evidence>
<dbReference type="RefSeq" id="WP_144901675.1">
    <property type="nucleotide sequence ID" value="NZ_JACHOA010000001.1"/>
</dbReference>
<name>A0A7W7ESN8_9SPHN</name>
<dbReference type="OrthoDB" id="7549966at2"/>
<dbReference type="AlphaFoldDB" id="A0A7W7ESN8"/>
<keyword evidence="2" id="KW-1185">Reference proteome</keyword>
<dbReference type="Proteomes" id="UP000538566">
    <property type="component" value="Unassembled WGS sequence"/>
</dbReference>
<sequence length="144" mass="16405">MAVIGMGSQRDEEVLGSLDRVCDHGGRQWWLYLSRCINCQQFWMIAQEERVHDNYCMKRIDARVAAGIVTDAIWPEDFLDFASVLRLERESGQIAQFLDPNCHALVATAHDLSRERPDITFDEIGYLLGIIPSHAATLMALNPW</sequence>
<proteinExistence type="predicted"/>
<organism evidence="1 2">
    <name type="scientific">Novosphingobium taihuense</name>
    <dbReference type="NCBI Taxonomy" id="260085"/>
    <lineage>
        <taxon>Bacteria</taxon>
        <taxon>Pseudomonadati</taxon>
        <taxon>Pseudomonadota</taxon>
        <taxon>Alphaproteobacteria</taxon>
        <taxon>Sphingomonadales</taxon>
        <taxon>Sphingomonadaceae</taxon>
        <taxon>Novosphingobium</taxon>
    </lineage>
</organism>
<gene>
    <name evidence="1" type="ORF">GGR37_000638</name>
</gene>
<reference evidence="1 2" key="1">
    <citation type="submission" date="2020-08" db="EMBL/GenBank/DDBJ databases">
        <title>Genomic Encyclopedia of Type Strains, Phase IV (KMG-IV): sequencing the most valuable type-strain genomes for metagenomic binning, comparative biology and taxonomic classification.</title>
        <authorList>
            <person name="Goeker M."/>
        </authorList>
    </citation>
    <scope>NUCLEOTIDE SEQUENCE [LARGE SCALE GENOMIC DNA]</scope>
    <source>
        <strain evidence="1 2">DSM 17507</strain>
    </source>
</reference>
<evidence type="ECO:0000313" key="1">
    <source>
        <dbReference type="EMBL" id="MBB4612392.1"/>
    </source>
</evidence>
<dbReference type="EMBL" id="JACHOA010000001">
    <property type="protein sequence ID" value="MBB4612392.1"/>
    <property type="molecule type" value="Genomic_DNA"/>
</dbReference>